<dbReference type="NCBIfam" id="TIGR00229">
    <property type="entry name" value="sensory_box"/>
    <property type="match status" value="2"/>
</dbReference>
<keyword evidence="17" id="KW-1185">Reference proteome</keyword>
<dbReference type="InterPro" id="IPR035965">
    <property type="entry name" value="PAS-like_dom_sf"/>
</dbReference>
<evidence type="ECO:0000256" key="8">
    <source>
        <dbReference type="ARBA" id="ARBA00022777"/>
    </source>
</evidence>
<proteinExistence type="predicted"/>
<dbReference type="EC" id="2.7.13.3" evidence="3"/>
<dbReference type="InterPro" id="IPR005467">
    <property type="entry name" value="His_kinase_dom"/>
</dbReference>
<dbReference type="SMART" id="SM00062">
    <property type="entry name" value="PBPb"/>
    <property type="match status" value="1"/>
</dbReference>
<dbReference type="InterPro" id="IPR036097">
    <property type="entry name" value="HisK_dim/P_sf"/>
</dbReference>
<keyword evidence="10" id="KW-0902">Two-component regulatory system</keyword>
<dbReference type="Pfam" id="PF13185">
    <property type="entry name" value="GAF_2"/>
    <property type="match status" value="1"/>
</dbReference>
<dbReference type="EMBL" id="QFXC01000007">
    <property type="protein sequence ID" value="RDH84582.1"/>
    <property type="molecule type" value="Genomic_DNA"/>
</dbReference>
<dbReference type="Gene3D" id="2.10.70.100">
    <property type="match status" value="1"/>
</dbReference>
<dbReference type="SUPFAM" id="SSF55874">
    <property type="entry name" value="ATPase domain of HSP90 chaperone/DNA topoisomerase II/histidine kinase"/>
    <property type="match status" value="1"/>
</dbReference>
<dbReference type="Gene3D" id="3.30.450.40">
    <property type="match status" value="1"/>
</dbReference>
<dbReference type="PROSITE" id="PS50109">
    <property type="entry name" value="HIS_KIN"/>
    <property type="match status" value="1"/>
</dbReference>
<evidence type="ECO:0000256" key="7">
    <source>
        <dbReference type="ARBA" id="ARBA00022741"/>
    </source>
</evidence>
<dbReference type="InterPro" id="IPR004358">
    <property type="entry name" value="Sig_transdc_His_kin-like_C"/>
</dbReference>
<dbReference type="SMART" id="SM00388">
    <property type="entry name" value="HisKA"/>
    <property type="match status" value="1"/>
</dbReference>
<accession>A0A370DI40</accession>
<dbReference type="Pfam" id="PF00497">
    <property type="entry name" value="SBP_bac_3"/>
    <property type="match status" value="1"/>
</dbReference>
<feature type="domain" description="PAS" evidence="14">
    <location>
        <begin position="450"/>
        <end position="501"/>
    </location>
</feature>
<organism evidence="16 17">
    <name type="scientific">endosymbiont of Galathealinum brachiosum</name>
    <dbReference type="NCBI Taxonomy" id="2200906"/>
    <lineage>
        <taxon>Bacteria</taxon>
        <taxon>Pseudomonadati</taxon>
        <taxon>Pseudomonadota</taxon>
        <taxon>Gammaproteobacteria</taxon>
        <taxon>sulfur-oxidizing symbionts</taxon>
    </lineage>
</organism>
<dbReference type="Gene3D" id="3.30.565.10">
    <property type="entry name" value="Histidine kinase-like ATPase, C-terminal domain"/>
    <property type="match status" value="1"/>
</dbReference>
<keyword evidence="8" id="KW-0418">Kinase</keyword>
<dbReference type="InterPro" id="IPR001638">
    <property type="entry name" value="Solute-binding_3/MltF_N"/>
</dbReference>
<dbReference type="GO" id="GO:0005524">
    <property type="term" value="F:ATP binding"/>
    <property type="evidence" value="ECO:0007669"/>
    <property type="project" value="UniProtKB-KW"/>
</dbReference>
<keyword evidence="7" id="KW-0547">Nucleotide-binding</keyword>
<comment type="caution">
    <text evidence="16">The sequence shown here is derived from an EMBL/GenBank/DDBJ whole genome shotgun (WGS) entry which is preliminary data.</text>
</comment>
<keyword evidence="11 12" id="KW-0472">Membrane</keyword>
<dbReference type="Pfam" id="PF08447">
    <property type="entry name" value="PAS_3"/>
    <property type="match status" value="1"/>
</dbReference>
<dbReference type="AlphaFoldDB" id="A0A370DI40"/>
<dbReference type="InterPro" id="IPR003661">
    <property type="entry name" value="HisK_dim/P_dom"/>
</dbReference>
<dbReference type="PROSITE" id="PS50113">
    <property type="entry name" value="PAC"/>
    <property type="match status" value="2"/>
</dbReference>
<dbReference type="SUPFAM" id="SSF53850">
    <property type="entry name" value="Periplasmic binding protein-like II"/>
    <property type="match status" value="1"/>
</dbReference>
<feature type="transmembrane region" description="Helical" evidence="12">
    <location>
        <begin position="287"/>
        <end position="306"/>
    </location>
</feature>
<dbReference type="GO" id="GO:0000155">
    <property type="term" value="F:phosphorelay sensor kinase activity"/>
    <property type="evidence" value="ECO:0007669"/>
    <property type="project" value="InterPro"/>
</dbReference>
<dbReference type="InterPro" id="IPR001610">
    <property type="entry name" value="PAC"/>
</dbReference>
<evidence type="ECO:0000256" key="9">
    <source>
        <dbReference type="ARBA" id="ARBA00022840"/>
    </source>
</evidence>
<feature type="domain" description="PAS" evidence="14">
    <location>
        <begin position="326"/>
        <end position="396"/>
    </location>
</feature>
<evidence type="ECO:0000259" key="14">
    <source>
        <dbReference type="PROSITE" id="PS50112"/>
    </source>
</evidence>
<dbReference type="SMART" id="SM00065">
    <property type="entry name" value="GAF"/>
    <property type="match status" value="1"/>
</dbReference>
<dbReference type="InterPro" id="IPR000700">
    <property type="entry name" value="PAS-assoc_C"/>
</dbReference>
<evidence type="ECO:0000313" key="16">
    <source>
        <dbReference type="EMBL" id="RDH84582.1"/>
    </source>
</evidence>
<evidence type="ECO:0000256" key="10">
    <source>
        <dbReference type="ARBA" id="ARBA00023012"/>
    </source>
</evidence>
<dbReference type="SMART" id="SM00387">
    <property type="entry name" value="HATPase_c"/>
    <property type="match status" value="1"/>
</dbReference>
<dbReference type="InterPro" id="IPR003018">
    <property type="entry name" value="GAF"/>
</dbReference>
<protein>
    <recommendedName>
        <fullName evidence="3">histidine kinase</fullName>
        <ecNumber evidence="3">2.7.13.3</ecNumber>
    </recommendedName>
</protein>
<keyword evidence="12" id="KW-0812">Transmembrane</keyword>
<evidence type="ECO:0000256" key="2">
    <source>
        <dbReference type="ARBA" id="ARBA00004236"/>
    </source>
</evidence>
<dbReference type="Pfam" id="PF13426">
    <property type="entry name" value="PAS_9"/>
    <property type="match status" value="1"/>
</dbReference>
<keyword evidence="5" id="KW-0597">Phosphoprotein</keyword>
<dbReference type="InterPro" id="IPR029016">
    <property type="entry name" value="GAF-like_dom_sf"/>
</dbReference>
<evidence type="ECO:0000256" key="6">
    <source>
        <dbReference type="ARBA" id="ARBA00022679"/>
    </source>
</evidence>
<comment type="subcellular location">
    <subcellularLocation>
        <location evidence="2">Cell membrane</location>
    </subcellularLocation>
</comment>
<dbReference type="SMART" id="SM00086">
    <property type="entry name" value="PAC"/>
    <property type="match status" value="2"/>
</dbReference>
<dbReference type="Pfam" id="PF02518">
    <property type="entry name" value="HATPase_c"/>
    <property type="match status" value="1"/>
</dbReference>
<keyword evidence="4" id="KW-1003">Cell membrane</keyword>
<dbReference type="InterPro" id="IPR000014">
    <property type="entry name" value="PAS"/>
</dbReference>
<dbReference type="InterPro" id="IPR036890">
    <property type="entry name" value="HATPase_C_sf"/>
</dbReference>
<gene>
    <name evidence="16" type="ORF">DIZ80_03700</name>
</gene>
<dbReference type="CDD" id="cd00130">
    <property type="entry name" value="PAS"/>
    <property type="match status" value="2"/>
</dbReference>
<evidence type="ECO:0000256" key="11">
    <source>
        <dbReference type="ARBA" id="ARBA00023136"/>
    </source>
</evidence>
<comment type="catalytic activity">
    <reaction evidence="1">
        <text>ATP + protein L-histidine = ADP + protein N-phospho-L-histidine.</text>
        <dbReference type="EC" id="2.7.13.3"/>
    </reaction>
</comment>
<evidence type="ECO:0000256" key="4">
    <source>
        <dbReference type="ARBA" id="ARBA00022475"/>
    </source>
</evidence>
<dbReference type="Gene3D" id="3.40.190.10">
    <property type="entry name" value="Periplasmic binding protein-like II"/>
    <property type="match status" value="2"/>
</dbReference>
<evidence type="ECO:0000313" key="17">
    <source>
        <dbReference type="Proteomes" id="UP000254266"/>
    </source>
</evidence>
<dbReference type="Proteomes" id="UP000254266">
    <property type="component" value="Unassembled WGS sequence"/>
</dbReference>
<feature type="domain" description="Histidine kinase" evidence="13">
    <location>
        <begin position="767"/>
        <end position="984"/>
    </location>
</feature>
<keyword evidence="9" id="KW-0067">ATP-binding</keyword>
<dbReference type="PROSITE" id="PS50112">
    <property type="entry name" value="PAS"/>
    <property type="match status" value="2"/>
</dbReference>
<feature type="domain" description="PAC" evidence="15">
    <location>
        <begin position="396"/>
        <end position="449"/>
    </location>
</feature>
<evidence type="ECO:0000256" key="5">
    <source>
        <dbReference type="ARBA" id="ARBA00022553"/>
    </source>
</evidence>
<sequence length="986" mass="111624">MIKMFKDVEGMKYFVSYIYRYIKTLLLILMFMFVSSGSISAEEFLSDSEKKWIIDNPEIKFTGDPNWLPYEAFNADGNYVGIVADHLKIIENKTGLRFKSISVNTWSSSLQIAMKGEVSVISGDIADVNLNKNFNPVESYSRNPVVIIMGSHQNYIENLNEIKNKKIVLIKDYGYTSLILNQYPEFKFIEVENIQQGLSGIAEGRFDAMLATMALASYNIAEMGLHNVKVVGKTPIVMDLTLFVDKNEPVLYSIIEKSLKTITEKESYAILENWIKDKYIEKTDYQYIVRIIIFFVIIVAIFFYWNRRLTQEISLRLEIEKNLKESERFLKRSQEISHIGNWKLNIETNQVWASDELKNIIGFDGENLTVEAFIDVIHPDDKDLVISSFNRGKSGENRDVEYRCVVGGNIKWLHGVGGATLDDSGKVTEVYGTIQDVTKQKIVENEAVESRSRFEAMFKSIPDAIVFIDQNRSMKMFNSAALEMFGYQEDEIVGEKFEILYTINDDIKDTNKNKFDTNFNFIPLPYEITYKRKNGNVFQGETVATSVASSAGDVLGHLAIVRDISERGHVEAILRSLAAGVSGLEFDSFIDDVLDRLTELYSCKYAFIGLLTEDGNHVKTLAVKIDGKRVENFEYELKNTPCKDVLNRKKELISRDAATLYPEDKMLVEMGIESYFGSPLVTLDGSLLGILTVMDVNEMEIDEWTEPVLGVFSTRVSLELERDIANQELSQHRDHLEELVTQRTIDLSSARDEAEQANVSKSDFLSRMSHELRTPLNAILGFGQMLELDVEGFSDIQKDNVNEILDAGNHLLMLINEVLDLAKIESGKLDIDITKVSVNDVIDQCISLTGPQADTREIEIIDQYSSNNLIVFADSIRLKQILINLISNAVKYNNEKGLIRVKAFVTDKDVARICISDTGNGLSEEEIDKLFTPFERLNAVNNVEGTGIGLVICKRLIELMNGKIGIESINGKGSTFWIELKLVNDD</sequence>
<dbReference type="Gene3D" id="3.30.450.20">
    <property type="entry name" value="PAS domain"/>
    <property type="match status" value="2"/>
</dbReference>
<reference evidence="16 17" key="1">
    <citation type="journal article" date="2018" name="ISME J.">
        <title>Endosymbiont genomes yield clues of tubeworm success.</title>
        <authorList>
            <person name="Li Y."/>
            <person name="Liles M.R."/>
            <person name="Halanych K.M."/>
        </authorList>
    </citation>
    <scope>NUCLEOTIDE SEQUENCE [LARGE SCALE GENOMIC DNA]</scope>
    <source>
        <strain evidence="16">A1464</strain>
    </source>
</reference>
<dbReference type="SUPFAM" id="SSF55785">
    <property type="entry name" value="PYP-like sensor domain (PAS domain)"/>
    <property type="match status" value="2"/>
</dbReference>
<dbReference type="Gene3D" id="1.10.287.130">
    <property type="match status" value="1"/>
</dbReference>
<dbReference type="PANTHER" id="PTHR43047:SF72">
    <property type="entry name" value="OSMOSENSING HISTIDINE PROTEIN KINASE SLN1"/>
    <property type="match status" value="1"/>
</dbReference>
<dbReference type="GO" id="GO:0009927">
    <property type="term" value="F:histidine phosphotransfer kinase activity"/>
    <property type="evidence" value="ECO:0007669"/>
    <property type="project" value="TreeGrafter"/>
</dbReference>
<dbReference type="InterPro" id="IPR013655">
    <property type="entry name" value="PAS_fold_3"/>
</dbReference>
<evidence type="ECO:0000256" key="1">
    <source>
        <dbReference type="ARBA" id="ARBA00000085"/>
    </source>
</evidence>
<evidence type="ECO:0000259" key="15">
    <source>
        <dbReference type="PROSITE" id="PS50113"/>
    </source>
</evidence>
<dbReference type="Pfam" id="PF00512">
    <property type="entry name" value="HisKA"/>
    <property type="match status" value="1"/>
</dbReference>
<keyword evidence="12" id="KW-1133">Transmembrane helix</keyword>
<evidence type="ECO:0000256" key="12">
    <source>
        <dbReference type="SAM" id="Phobius"/>
    </source>
</evidence>
<feature type="domain" description="PAC" evidence="15">
    <location>
        <begin position="524"/>
        <end position="576"/>
    </location>
</feature>
<dbReference type="InterPro" id="IPR003594">
    <property type="entry name" value="HATPase_dom"/>
</dbReference>
<dbReference type="PANTHER" id="PTHR43047">
    <property type="entry name" value="TWO-COMPONENT HISTIDINE PROTEIN KINASE"/>
    <property type="match status" value="1"/>
</dbReference>
<keyword evidence="6" id="KW-0808">Transferase</keyword>
<dbReference type="PRINTS" id="PR00344">
    <property type="entry name" value="BCTRLSENSOR"/>
</dbReference>
<dbReference type="GO" id="GO:0005886">
    <property type="term" value="C:plasma membrane"/>
    <property type="evidence" value="ECO:0007669"/>
    <property type="project" value="UniProtKB-SubCell"/>
</dbReference>
<dbReference type="FunFam" id="3.30.565.10:FF:000023">
    <property type="entry name" value="PAS domain-containing sensor histidine kinase"/>
    <property type="match status" value="1"/>
</dbReference>
<dbReference type="SUPFAM" id="SSF55781">
    <property type="entry name" value="GAF domain-like"/>
    <property type="match status" value="1"/>
</dbReference>
<dbReference type="CDD" id="cd01007">
    <property type="entry name" value="PBP2_BvgS_HisK_like"/>
    <property type="match status" value="1"/>
</dbReference>
<evidence type="ECO:0000256" key="3">
    <source>
        <dbReference type="ARBA" id="ARBA00012438"/>
    </source>
</evidence>
<name>A0A370DI40_9GAMM</name>
<dbReference type="SMART" id="SM00091">
    <property type="entry name" value="PAS"/>
    <property type="match status" value="2"/>
</dbReference>
<evidence type="ECO:0000259" key="13">
    <source>
        <dbReference type="PROSITE" id="PS50109"/>
    </source>
</evidence>
<dbReference type="SUPFAM" id="SSF47384">
    <property type="entry name" value="Homodimeric domain of signal transducing histidine kinase"/>
    <property type="match status" value="1"/>
</dbReference>
<dbReference type="CDD" id="cd00082">
    <property type="entry name" value="HisKA"/>
    <property type="match status" value="1"/>
</dbReference>